<sequence>MLSGGAICDVAMWPVLTGGINAPIWASLGISHTFLPLVGNFVFEGSGLNINMGELFPILSQSINWFENLVGERLRMSEVRSTDLETGLSSCSGLVEEDTAVSTPREVRAFHALGEVCSLDGDTLAGLGIGFNF</sequence>
<protein>
    <submittedName>
        <fullName evidence="1">Uncharacterized protein</fullName>
    </submittedName>
</protein>
<proteinExistence type="predicted"/>
<name>A0AAW2C929_9ROSI</name>
<keyword evidence="2" id="KW-1185">Reference proteome</keyword>
<comment type="caution">
    <text evidence="1">The sequence shown here is derived from an EMBL/GenBank/DDBJ whole genome shotgun (WGS) entry which is preliminary data.</text>
</comment>
<evidence type="ECO:0000313" key="2">
    <source>
        <dbReference type="Proteomes" id="UP001459277"/>
    </source>
</evidence>
<accession>A0AAW2C929</accession>
<dbReference type="EMBL" id="JAZDWU010000008">
    <property type="protein sequence ID" value="KAK9993614.1"/>
    <property type="molecule type" value="Genomic_DNA"/>
</dbReference>
<dbReference type="Proteomes" id="UP001459277">
    <property type="component" value="Unassembled WGS sequence"/>
</dbReference>
<reference evidence="1 2" key="1">
    <citation type="submission" date="2024-01" db="EMBL/GenBank/DDBJ databases">
        <title>A telomere-to-telomere, gap-free genome of sweet tea (Lithocarpus litseifolius).</title>
        <authorList>
            <person name="Zhou J."/>
        </authorList>
    </citation>
    <scope>NUCLEOTIDE SEQUENCE [LARGE SCALE GENOMIC DNA]</scope>
    <source>
        <strain evidence="1">Zhou-2022a</strain>
        <tissue evidence="1">Leaf</tissue>
    </source>
</reference>
<evidence type="ECO:0000313" key="1">
    <source>
        <dbReference type="EMBL" id="KAK9993614.1"/>
    </source>
</evidence>
<dbReference type="AlphaFoldDB" id="A0AAW2C929"/>
<organism evidence="1 2">
    <name type="scientific">Lithocarpus litseifolius</name>
    <dbReference type="NCBI Taxonomy" id="425828"/>
    <lineage>
        <taxon>Eukaryota</taxon>
        <taxon>Viridiplantae</taxon>
        <taxon>Streptophyta</taxon>
        <taxon>Embryophyta</taxon>
        <taxon>Tracheophyta</taxon>
        <taxon>Spermatophyta</taxon>
        <taxon>Magnoliopsida</taxon>
        <taxon>eudicotyledons</taxon>
        <taxon>Gunneridae</taxon>
        <taxon>Pentapetalae</taxon>
        <taxon>rosids</taxon>
        <taxon>fabids</taxon>
        <taxon>Fagales</taxon>
        <taxon>Fagaceae</taxon>
        <taxon>Lithocarpus</taxon>
    </lineage>
</organism>
<gene>
    <name evidence="1" type="ORF">SO802_023317</name>
</gene>